<organism evidence="1 2">
    <name type="scientific">Macellibacteroides fermentans</name>
    <dbReference type="NCBI Taxonomy" id="879969"/>
    <lineage>
        <taxon>Bacteria</taxon>
        <taxon>Pseudomonadati</taxon>
        <taxon>Bacteroidota</taxon>
        <taxon>Bacteroidia</taxon>
        <taxon>Bacteroidales</taxon>
        <taxon>Porphyromonadaceae</taxon>
        <taxon>Macellibacteroides</taxon>
    </lineage>
</organism>
<evidence type="ECO:0000313" key="2">
    <source>
        <dbReference type="Proteomes" id="UP000574332"/>
    </source>
</evidence>
<dbReference type="EMBL" id="JACCCY010000002">
    <property type="protein sequence ID" value="NYI49051.1"/>
    <property type="molecule type" value="Genomic_DNA"/>
</dbReference>
<proteinExistence type="predicted"/>
<dbReference type="RefSeq" id="WP_218858884.1">
    <property type="nucleotide sequence ID" value="NZ_JACCCY010000002.1"/>
</dbReference>
<accession>A0A8E1ZYN4</accession>
<sequence>MRKQIGKYVYCLKEDGNIDVLFNEGSDEHLIMVFIKRGAQIYSQGEVTNPDYIEIQTNAILIFTGQITME</sequence>
<protein>
    <submittedName>
        <fullName evidence="1">Uncharacterized protein</fullName>
    </submittedName>
</protein>
<reference evidence="1 2" key="1">
    <citation type="submission" date="2020-07" db="EMBL/GenBank/DDBJ databases">
        <title>Genomic Encyclopedia of Type Strains, Phase IV (KMG-IV): sequencing the most valuable type-strain genomes for metagenomic binning, comparative biology and taxonomic classification.</title>
        <authorList>
            <person name="Goeker M."/>
        </authorList>
    </citation>
    <scope>NUCLEOTIDE SEQUENCE [LARGE SCALE GENOMIC DNA]</scope>
    <source>
        <strain evidence="1 2">DSM 23697</strain>
    </source>
</reference>
<evidence type="ECO:0000313" key="1">
    <source>
        <dbReference type="EMBL" id="NYI49051.1"/>
    </source>
</evidence>
<keyword evidence="2" id="KW-1185">Reference proteome</keyword>
<name>A0A8E1ZYN4_9PORP</name>
<gene>
    <name evidence="1" type="ORF">F5613_001129</name>
</gene>
<dbReference type="AlphaFoldDB" id="A0A8E1ZYN4"/>
<comment type="caution">
    <text evidence="1">The sequence shown here is derived from an EMBL/GenBank/DDBJ whole genome shotgun (WGS) entry which is preliminary data.</text>
</comment>
<dbReference type="Proteomes" id="UP000574332">
    <property type="component" value="Unassembled WGS sequence"/>
</dbReference>